<keyword evidence="1" id="KW-1133">Transmembrane helix</keyword>
<sequence length="175" mass="18620">MATNNRTGSLMIESLVAISITLVSLLGIFALLSQSIALNKNASQKFVAVYLAAEGIEIARSIVDANYTASTYPSSTSWNSGINNGSFELGYDSDVSALDLSKDLGGLSATPLNIDAGSGIYGYGAGQPTPFMRTVIISTPNASDHEIKVVSLVQWPERGALQSVSLEDHFFNWRP</sequence>
<proteinExistence type="predicted"/>
<keyword evidence="1" id="KW-0812">Transmembrane</keyword>
<comment type="caution">
    <text evidence="2">The sequence shown here is derived from an EMBL/GenBank/DDBJ whole genome shotgun (WGS) entry which is preliminary data.</text>
</comment>
<evidence type="ECO:0000256" key="1">
    <source>
        <dbReference type="SAM" id="Phobius"/>
    </source>
</evidence>
<name>A0A0G1XBL0_9BACT</name>
<accession>A0A0G1XBL0</accession>
<dbReference type="AlphaFoldDB" id="A0A0G1XBL0"/>
<evidence type="ECO:0000313" key="2">
    <source>
        <dbReference type="EMBL" id="KKU91685.1"/>
    </source>
</evidence>
<dbReference type="Proteomes" id="UP000034956">
    <property type="component" value="Unassembled WGS sequence"/>
</dbReference>
<gene>
    <name evidence="2" type="ORF">UY23_C0001G0291</name>
</gene>
<evidence type="ECO:0008006" key="4">
    <source>
        <dbReference type="Google" id="ProtNLM"/>
    </source>
</evidence>
<feature type="transmembrane region" description="Helical" evidence="1">
    <location>
        <begin position="12"/>
        <end position="32"/>
    </location>
</feature>
<evidence type="ECO:0000313" key="3">
    <source>
        <dbReference type="Proteomes" id="UP000034956"/>
    </source>
</evidence>
<organism evidence="2 3">
    <name type="scientific">Candidatus Jorgensenbacteria bacterium GW2011_GWA1_48_11</name>
    <dbReference type="NCBI Taxonomy" id="1618660"/>
    <lineage>
        <taxon>Bacteria</taxon>
        <taxon>Candidatus Joergenseniibacteriota</taxon>
    </lineage>
</organism>
<dbReference type="EMBL" id="LCPF01000001">
    <property type="protein sequence ID" value="KKU91685.1"/>
    <property type="molecule type" value="Genomic_DNA"/>
</dbReference>
<protein>
    <recommendedName>
        <fullName evidence="4">Type 4 fimbrial biogenesis protein PilX N-terminal domain-containing protein</fullName>
    </recommendedName>
</protein>
<reference evidence="2 3" key="1">
    <citation type="journal article" date="2015" name="Nature">
        <title>rRNA introns, odd ribosomes, and small enigmatic genomes across a large radiation of phyla.</title>
        <authorList>
            <person name="Brown C.T."/>
            <person name="Hug L.A."/>
            <person name="Thomas B.C."/>
            <person name="Sharon I."/>
            <person name="Castelle C.J."/>
            <person name="Singh A."/>
            <person name="Wilkins M.J."/>
            <person name="Williams K.H."/>
            <person name="Banfield J.F."/>
        </authorList>
    </citation>
    <scope>NUCLEOTIDE SEQUENCE [LARGE SCALE GENOMIC DNA]</scope>
</reference>
<keyword evidence="1" id="KW-0472">Membrane</keyword>